<dbReference type="InterPro" id="IPR050447">
    <property type="entry name" value="Erg6_SMT_methyltransf"/>
</dbReference>
<proteinExistence type="predicted"/>
<dbReference type="RefSeq" id="WP_168570687.1">
    <property type="nucleotide sequence ID" value="NZ_CP051167.1"/>
</dbReference>
<protein>
    <submittedName>
        <fullName evidence="2">Class I SAM-dependent methyltransferase</fullName>
    </submittedName>
</protein>
<gene>
    <name evidence="2" type="ORF">HCG48_19700</name>
</gene>
<dbReference type="CDD" id="cd02440">
    <property type="entry name" value="AdoMet_MTases"/>
    <property type="match status" value="1"/>
</dbReference>
<evidence type="ECO:0000313" key="2">
    <source>
        <dbReference type="EMBL" id="QIZ72539.1"/>
    </source>
</evidence>
<evidence type="ECO:0000259" key="1">
    <source>
        <dbReference type="Pfam" id="PF13649"/>
    </source>
</evidence>
<dbReference type="PANTHER" id="PTHR44068">
    <property type="entry name" value="ZGC:194242"/>
    <property type="match status" value="1"/>
</dbReference>
<dbReference type="SUPFAM" id="SSF53335">
    <property type="entry name" value="S-adenosyl-L-methionine-dependent methyltransferases"/>
    <property type="match status" value="1"/>
</dbReference>
<dbReference type="Pfam" id="PF13649">
    <property type="entry name" value="Methyltransf_25"/>
    <property type="match status" value="1"/>
</dbReference>
<dbReference type="AlphaFoldDB" id="A0A6H1U4I8"/>
<keyword evidence="3" id="KW-1185">Reference proteome</keyword>
<organism evidence="2 3">
    <name type="scientific">Oxynema aestuarii AP17</name>
    <dbReference type="NCBI Taxonomy" id="2064643"/>
    <lineage>
        <taxon>Bacteria</taxon>
        <taxon>Bacillati</taxon>
        <taxon>Cyanobacteriota</taxon>
        <taxon>Cyanophyceae</taxon>
        <taxon>Oscillatoriophycideae</taxon>
        <taxon>Oscillatoriales</taxon>
        <taxon>Oscillatoriaceae</taxon>
        <taxon>Oxynema</taxon>
        <taxon>Oxynema aestuarii</taxon>
    </lineage>
</organism>
<dbReference type="GO" id="GO:0032259">
    <property type="term" value="P:methylation"/>
    <property type="evidence" value="ECO:0007669"/>
    <property type="project" value="UniProtKB-KW"/>
</dbReference>
<dbReference type="GO" id="GO:0008168">
    <property type="term" value="F:methyltransferase activity"/>
    <property type="evidence" value="ECO:0007669"/>
    <property type="project" value="UniProtKB-KW"/>
</dbReference>
<dbReference type="Proteomes" id="UP000500857">
    <property type="component" value="Chromosome"/>
</dbReference>
<keyword evidence="2" id="KW-0808">Transferase</keyword>
<feature type="domain" description="Methyltransferase" evidence="1">
    <location>
        <begin position="48"/>
        <end position="145"/>
    </location>
</feature>
<name>A0A6H1U4I8_9CYAN</name>
<keyword evidence="2" id="KW-0489">Methyltransferase</keyword>
<reference evidence="2 3" key="1">
    <citation type="submission" date="2020-04" db="EMBL/GenBank/DDBJ databases">
        <authorList>
            <person name="Basu S."/>
            <person name="Maruthanayagam V."/>
            <person name="Chakraborty S."/>
            <person name="Pramanik A."/>
            <person name="Mukherjee J."/>
            <person name="Brink B."/>
        </authorList>
    </citation>
    <scope>NUCLEOTIDE SEQUENCE [LARGE SCALE GENOMIC DNA]</scope>
    <source>
        <strain evidence="2 3">AP17</strain>
    </source>
</reference>
<dbReference type="InterPro" id="IPR041698">
    <property type="entry name" value="Methyltransf_25"/>
</dbReference>
<accession>A0A6H1U4I8</accession>
<dbReference type="Gene3D" id="3.40.50.150">
    <property type="entry name" value="Vaccinia Virus protein VP39"/>
    <property type="match status" value="1"/>
</dbReference>
<dbReference type="InterPro" id="IPR029063">
    <property type="entry name" value="SAM-dependent_MTases_sf"/>
</dbReference>
<dbReference type="KEGG" id="oxy:HCG48_19700"/>
<evidence type="ECO:0000313" key="3">
    <source>
        <dbReference type="Proteomes" id="UP000500857"/>
    </source>
</evidence>
<sequence length="259" mass="28825">MSTTTLNYQTAPGHQVLAAAGKTTLRPGGRSATEQLLNWANLQPEQTVLELAASFGESAIAIARQFGVRVVGIEKNPDSVAKARANIEAAGLSDRIEIVEGDIFKLDAIDRQFDCIFAEAILTMQSQPGKEKMARLLQAKLKPGGQLLSHEMLARGDEKQLHKTLAQVIRVSSQPLSQKRWRSLWETVGLQIKNLDTGALEMLTLPQLIRDEGLGRTIRIARNILANSQLRNRVFQMRRTFLEHHDDLGYIVLQVIRSE</sequence>
<dbReference type="EMBL" id="CP051167">
    <property type="protein sequence ID" value="QIZ72539.1"/>
    <property type="molecule type" value="Genomic_DNA"/>
</dbReference>
<dbReference type="PANTHER" id="PTHR44068:SF11">
    <property type="entry name" value="GERANYL DIPHOSPHATE 2-C-METHYLTRANSFERASE"/>
    <property type="match status" value="1"/>
</dbReference>